<sequence>MRRGWLCFGTAVRFALLEQLRNHLALVLIVFFVPLWLSLAFGVFAETPVPFFLRAAHRTVTVDGNVLAQLTGAFHALALIVGFMMFLAATRSADFDHRLVMAGYPRRCLVLAKYTALVLSGAAAALYATGWVQFFWQPVRLDLLAAALFTGALIYGGVGIMLAAVLRSELAGMFLVIMVSFIDVGLQNPIGNPAADSPVLRFLPTYGAMQSAVSAASLHTTPWSYLAMGLCWAASTATVGMSAFTLRTGFLKGWRTG</sequence>
<accession>A0ACC6PMQ2</accession>
<keyword evidence="2" id="KW-1185">Reference proteome</keyword>
<comment type="caution">
    <text evidence="1">The sequence shown here is derived from an EMBL/GenBank/DDBJ whole genome shotgun (WGS) entry which is preliminary data.</text>
</comment>
<evidence type="ECO:0000313" key="2">
    <source>
        <dbReference type="Proteomes" id="UP001377168"/>
    </source>
</evidence>
<name>A0ACC6PMQ2_9ACTN</name>
<reference evidence="1" key="1">
    <citation type="submission" date="2024-03" db="EMBL/GenBank/DDBJ databases">
        <title>Novel Streptomyces species of biotechnological and ecological value are a feature of Machair soil.</title>
        <authorList>
            <person name="Prole J.R."/>
            <person name="Goodfellow M."/>
            <person name="Allenby N."/>
            <person name="Ward A.C."/>
        </authorList>
    </citation>
    <scope>NUCLEOTIDE SEQUENCE</scope>
    <source>
        <strain evidence="1">MS2.AVA.5</strain>
    </source>
</reference>
<protein>
    <submittedName>
        <fullName evidence="1">ABC transporter permease</fullName>
    </submittedName>
</protein>
<organism evidence="1 2">
    <name type="scientific">Streptomyces achmelvichensis</name>
    <dbReference type="NCBI Taxonomy" id="3134111"/>
    <lineage>
        <taxon>Bacteria</taxon>
        <taxon>Bacillati</taxon>
        <taxon>Actinomycetota</taxon>
        <taxon>Actinomycetes</taxon>
        <taxon>Kitasatosporales</taxon>
        <taxon>Streptomycetaceae</taxon>
        <taxon>Streptomyces</taxon>
    </lineage>
</organism>
<evidence type="ECO:0000313" key="1">
    <source>
        <dbReference type="EMBL" id="MEJ8632217.1"/>
    </source>
</evidence>
<dbReference type="EMBL" id="JBBKAJ010000011">
    <property type="protein sequence ID" value="MEJ8632217.1"/>
    <property type="molecule type" value="Genomic_DNA"/>
</dbReference>
<gene>
    <name evidence="1" type="ORF">WKI67_01880</name>
</gene>
<proteinExistence type="predicted"/>
<dbReference type="Proteomes" id="UP001377168">
    <property type="component" value="Unassembled WGS sequence"/>
</dbReference>